<gene>
    <name evidence="2" type="ORF">RHS01_11403</name>
</gene>
<evidence type="ECO:0000313" key="3">
    <source>
        <dbReference type="Proteomes" id="UP000614334"/>
    </source>
</evidence>
<dbReference type="EMBL" id="JACYCF010000073">
    <property type="protein sequence ID" value="KAF8747177.1"/>
    <property type="molecule type" value="Genomic_DNA"/>
</dbReference>
<accession>A0A8H7I1N9</accession>
<feature type="compositionally biased region" description="Low complexity" evidence="1">
    <location>
        <begin position="77"/>
        <end position="91"/>
    </location>
</feature>
<proteinExistence type="predicted"/>
<evidence type="ECO:0000256" key="1">
    <source>
        <dbReference type="SAM" id="MobiDB-lite"/>
    </source>
</evidence>
<dbReference type="AlphaFoldDB" id="A0A8H7I1N9"/>
<comment type="caution">
    <text evidence="2">The sequence shown here is derived from an EMBL/GenBank/DDBJ whole genome shotgun (WGS) entry which is preliminary data.</text>
</comment>
<evidence type="ECO:0000313" key="2">
    <source>
        <dbReference type="EMBL" id="KAF8747177.1"/>
    </source>
</evidence>
<organism evidence="2 3">
    <name type="scientific">Rhizoctonia solani</name>
    <dbReference type="NCBI Taxonomy" id="456999"/>
    <lineage>
        <taxon>Eukaryota</taxon>
        <taxon>Fungi</taxon>
        <taxon>Dikarya</taxon>
        <taxon>Basidiomycota</taxon>
        <taxon>Agaricomycotina</taxon>
        <taxon>Agaricomycetes</taxon>
        <taxon>Cantharellales</taxon>
        <taxon>Ceratobasidiaceae</taxon>
        <taxon>Rhizoctonia</taxon>
    </lineage>
</organism>
<feature type="compositionally biased region" description="Acidic residues" evidence="1">
    <location>
        <begin position="155"/>
        <end position="180"/>
    </location>
</feature>
<protein>
    <submittedName>
        <fullName evidence="2">Uncharacterized protein</fullName>
    </submittedName>
</protein>
<sequence length="180" mass="18892">MQLGPPCLALVSTAPNSKVVEHIYNASHAGRDAGTKDFSSLLAQVAAGSSDSKVQARRTGALESNAAGNAMVVDPLGSDSGDKNGSNGESETMSTLGAPAGKELTLSGDKSEVSGNKTNGEGVGGLVSTSQHPGNVYMRTDNGTRSRDEDNKEDDKEEEDNEEEDNEEEEEEEEEEEAED</sequence>
<name>A0A8H7I1N9_9AGAM</name>
<reference evidence="2" key="1">
    <citation type="submission" date="2020-09" db="EMBL/GenBank/DDBJ databases">
        <title>Comparative genome analyses of four rice-infecting Rhizoctonia solani isolates reveal extensive enrichment of homogalacturonan modification genes.</title>
        <authorList>
            <person name="Lee D.-Y."/>
            <person name="Jeon J."/>
            <person name="Kim K.-T."/>
            <person name="Cheong K."/>
            <person name="Song H."/>
            <person name="Choi G."/>
            <person name="Ko J."/>
            <person name="Opiyo S.O."/>
            <person name="Zuo S."/>
            <person name="Madhav S."/>
            <person name="Lee Y.-H."/>
            <person name="Wang G.-L."/>
        </authorList>
    </citation>
    <scope>NUCLEOTIDE SEQUENCE</scope>
    <source>
        <strain evidence="2">AG1-IA B2</strain>
    </source>
</reference>
<feature type="region of interest" description="Disordered" evidence="1">
    <location>
        <begin position="48"/>
        <end position="180"/>
    </location>
</feature>
<feature type="compositionally biased region" description="Basic and acidic residues" evidence="1">
    <location>
        <begin position="142"/>
        <end position="154"/>
    </location>
</feature>
<dbReference type="Proteomes" id="UP000614334">
    <property type="component" value="Unassembled WGS sequence"/>
</dbReference>